<dbReference type="Pfam" id="PF13472">
    <property type="entry name" value="Lipase_GDSL_2"/>
    <property type="match status" value="1"/>
</dbReference>
<dbReference type="Proteomes" id="UP000291525">
    <property type="component" value="Unassembled WGS sequence"/>
</dbReference>
<sequence>MNNRKIIQALVIFFLSLLLSIFLANLVIPKASSKLTAEDSTIVEQPSLYYLALGDSLTEGVGDTTGQGGFATLLANSFTNEFGYQVTYRNFGISGNTSSQIYKRMKEDSDLAEALKDADVMTLTVGGNDLRKVILKNFTNLDVSTFDKPATEYGKRLEKIIRRAREKNPNLPIYVIGIYNPFYLNFPELTDMQLVVDKWNQETESRTRKFSGVYFVPINDLLYKGLEGEQGVSVNTSKVANNLLYGEDSFHPNNTGYEIIKQAVMEKIRATKEEWKNK</sequence>
<protein>
    <submittedName>
        <fullName evidence="3">GDSL family lipase</fullName>
    </submittedName>
</protein>
<dbReference type="AlphaFoldDB" id="A0A4Q8L2T1"/>
<dbReference type="GO" id="GO:0004622">
    <property type="term" value="F:phosphatidylcholine lysophospholipase activity"/>
    <property type="evidence" value="ECO:0007669"/>
    <property type="project" value="TreeGrafter"/>
</dbReference>
<dbReference type="InterPro" id="IPR036514">
    <property type="entry name" value="SGNH_hydro_sf"/>
</dbReference>
<evidence type="ECO:0000259" key="2">
    <source>
        <dbReference type="Pfam" id="PF13472"/>
    </source>
</evidence>
<evidence type="ECO:0000313" key="3">
    <source>
        <dbReference type="EMBL" id="TAA14471.1"/>
    </source>
</evidence>
<dbReference type="PANTHER" id="PTHR30383:SF27">
    <property type="entry name" value="SPORE GERMINATION LIPASE LIPC"/>
    <property type="match status" value="1"/>
</dbReference>
<dbReference type="InterPro" id="IPR051532">
    <property type="entry name" value="Ester_Hydrolysis_Enzymes"/>
</dbReference>
<feature type="transmembrane region" description="Helical" evidence="1">
    <location>
        <begin position="6"/>
        <end position="28"/>
    </location>
</feature>
<dbReference type="PANTHER" id="PTHR30383">
    <property type="entry name" value="THIOESTERASE 1/PROTEASE 1/LYSOPHOSPHOLIPASE L1"/>
    <property type="match status" value="1"/>
</dbReference>
<dbReference type="SUPFAM" id="SSF52266">
    <property type="entry name" value="SGNH hydrolase"/>
    <property type="match status" value="1"/>
</dbReference>
<organism evidence="3 4">
    <name type="scientific">Streptococcus parasuis</name>
    <dbReference type="NCBI Taxonomy" id="1501662"/>
    <lineage>
        <taxon>Bacteria</taxon>
        <taxon>Bacillati</taxon>
        <taxon>Bacillota</taxon>
        <taxon>Bacilli</taxon>
        <taxon>Lactobacillales</taxon>
        <taxon>Streptococcaceae</taxon>
        <taxon>Streptococcus</taxon>
    </lineage>
</organism>
<evidence type="ECO:0000256" key="1">
    <source>
        <dbReference type="SAM" id="Phobius"/>
    </source>
</evidence>
<reference evidence="3 4" key="1">
    <citation type="submission" date="2019-02" db="EMBL/GenBank/DDBJ databases">
        <title>First genome of the species Streptococcus parasuis.</title>
        <authorList>
            <person name="Stevens M.J.A."/>
            <person name="Stephan R."/>
        </authorList>
    </citation>
    <scope>NUCLEOTIDE SEQUENCE [LARGE SCALE GENOMIC DNA]</scope>
    <source>
        <strain evidence="3 4">4253</strain>
    </source>
</reference>
<keyword evidence="1" id="KW-0472">Membrane</keyword>
<keyword evidence="1" id="KW-0812">Transmembrane</keyword>
<dbReference type="CDD" id="cd04506">
    <property type="entry name" value="SGNH_hydrolase_YpmR_like"/>
    <property type="match status" value="1"/>
</dbReference>
<accession>A0A4Q8L2T1</accession>
<proteinExistence type="predicted"/>
<gene>
    <name evidence="3" type="ORF">EXW74_02425</name>
</gene>
<keyword evidence="1" id="KW-1133">Transmembrane helix</keyword>
<dbReference type="RefSeq" id="WP_130554548.1">
    <property type="nucleotide sequence ID" value="NZ_SHGT01000008.1"/>
</dbReference>
<dbReference type="Gene3D" id="3.40.50.1110">
    <property type="entry name" value="SGNH hydrolase"/>
    <property type="match status" value="1"/>
</dbReference>
<name>A0A4Q8L2T1_9STRE</name>
<dbReference type="InterPro" id="IPR013830">
    <property type="entry name" value="SGNH_hydro"/>
</dbReference>
<dbReference type="EMBL" id="SHGT01000008">
    <property type="protein sequence ID" value="TAA14471.1"/>
    <property type="molecule type" value="Genomic_DNA"/>
</dbReference>
<dbReference type="OrthoDB" id="252349at2"/>
<comment type="caution">
    <text evidence="3">The sequence shown here is derived from an EMBL/GenBank/DDBJ whole genome shotgun (WGS) entry which is preliminary data.</text>
</comment>
<feature type="domain" description="SGNH hydrolase-type esterase" evidence="2">
    <location>
        <begin position="52"/>
        <end position="259"/>
    </location>
</feature>
<evidence type="ECO:0000313" key="4">
    <source>
        <dbReference type="Proteomes" id="UP000291525"/>
    </source>
</evidence>